<dbReference type="OrthoDB" id="431454at2759"/>
<name>F2U6W2_SALR5</name>
<dbReference type="Pfam" id="PF13424">
    <property type="entry name" value="TPR_12"/>
    <property type="match status" value="3"/>
</dbReference>
<dbReference type="InterPro" id="IPR019734">
    <property type="entry name" value="TPR_rpt"/>
</dbReference>
<feature type="repeat" description="TPR" evidence="3">
    <location>
        <begin position="176"/>
        <end position="209"/>
    </location>
</feature>
<dbReference type="Gene3D" id="1.25.40.10">
    <property type="entry name" value="Tetratricopeptide repeat domain"/>
    <property type="match status" value="4"/>
</dbReference>
<feature type="region of interest" description="Disordered" evidence="5">
    <location>
        <begin position="81"/>
        <end position="109"/>
    </location>
</feature>
<reference evidence="6" key="1">
    <citation type="submission" date="2009-08" db="EMBL/GenBank/DDBJ databases">
        <title>Annotation of Salpingoeca rosetta.</title>
        <authorList>
            <consortium name="The Broad Institute Genome Sequencing Platform"/>
            <person name="Russ C."/>
            <person name="Cuomo C."/>
            <person name="Burger G."/>
            <person name="Gray M.W."/>
            <person name="Holland P.W.H."/>
            <person name="King N."/>
            <person name="Lang F.B.F."/>
            <person name="Roger A.J."/>
            <person name="Ruiz-Trillo I."/>
            <person name="Young S.K."/>
            <person name="Zeng Q."/>
            <person name="Gargeya S."/>
            <person name="Alvarado L."/>
            <person name="Berlin A."/>
            <person name="Chapman S.B."/>
            <person name="Chen Z."/>
            <person name="Freedman E."/>
            <person name="Gellesch M."/>
            <person name="Goldberg J."/>
            <person name="Griggs A."/>
            <person name="Gujja S."/>
            <person name="Heilman E."/>
            <person name="Heiman D."/>
            <person name="Howarth C."/>
            <person name="Mehta T."/>
            <person name="Neiman D."/>
            <person name="Pearson M."/>
            <person name="Roberts A."/>
            <person name="Saif S."/>
            <person name="Shea T."/>
            <person name="Shenoy N."/>
            <person name="Sisk P."/>
            <person name="Stolte C."/>
            <person name="Sykes S."/>
            <person name="White J."/>
            <person name="Yandava C."/>
            <person name="Haas B."/>
            <person name="Nusbaum C."/>
            <person name="Birren B."/>
        </authorList>
    </citation>
    <scope>NUCLEOTIDE SEQUENCE [LARGE SCALE GENOMIC DNA]</scope>
    <source>
        <strain evidence="6">ATCC 50818</strain>
    </source>
</reference>
<feature type="region of interest" description="Disordered" evidence="5">
    <location>
        <begin position="36"/>
        <end position="64"/>
    </location>
</feature>
<dbReference type="Pfam" id="PF13432">
    <property type="entry name" value="TPR_16"/>
    <property type="match status" value="1"/>
</dbReference>
<sequence>MAMDMRTMSIELADEVSPLSVSAMRELAISVRTLQRRSSARAQQGSLERLASVASSGDNPTSNSTMLRSMALLAEPLDVRAQSSNSHENLSVVPSREASPKPRRRSAPVVPITSWLAPAVSEHPGKSPSPDLPGALARLIRAGKAAKTREELELAVDKLRRALDRMQHSKGGPAKRNILINLGLCLERMGNHKDALECYNQSLDILPEEDRQTKAIIHQHMGLIHEAQKCWSEAENCYLAALEMYEMLENPQGCATCKFNLGCLAVNQEKVGDGMLYLEDALAHRQFLSPSEVHLAATYLANLHLQQKRFTDAESLAALEVSSLPYENDRMTHVEAVHHLALVLIAQQRTTDAVARFDALLDKIRADLKVLRPLVHQYDEAGRERGGSASVSPCRATESAGGVLAVRELAEAEQAYLRALDDGSVVCSAAQQWHKAIQYTQQSLPLLQNDGDAHVKALRRLGLLHICCDDFKTALKYFIQEREHRMRRKEEVEYARASYYAGHCMVHKGRNESARDMLQEALVICRRTGLHLLEITVLHELAKAFCNMNKPAEAMSFLDEASAIAGRKGHRREKAKTLLAKAEVHMLCSRHLNAIETLEVALVLCENNNLHDLAAETLMHMAQVHQGMGNVDEAITVLQKSVHLSLEDSRSSSSFVLSGLALLGELQLTKCRPSEALSCFRRAIELSKTKPTPTSVTFRLQFGAARALQHLGQFIEATQVYEQALATARMPGCVGGKLFPVYVNLATCQLEARHWDTALVTLTAIDSAEVRVPAGEEWYVAFLRGQVRFALMQFDIARQFFQDAISMLEREGSTGTVHDKAAAHMALSRCVGHAGDEDARQHHEMLANALLASQIQTR</sequence>
<evidence type="ECO:0000256" key="1">
    <source>
        <dbReference type="ARBA" id="ARBA00022737"/>
    </source>
</evidence>
<dbReference type="InterPro" id="IPR011990">
    <property type="entry name" value="TPR-like_helical_dom_sf"/>
</dbReference>
<evidence type="ECO:0000256" key="5">
    <source>
        <dbReference type="SAM" id="MobiDB-lite"/>
    </source>
</evidence>
<dbReference type="KEGG" id="sre:PTSG_04202"/>
<evidence type="ECO:0000313" key="7">
    <source>
        <dbReference type="Proteomes" id="UP000007799"/>
    </source>
</evidence>
<evidence type="ECO:0000256" key="3">
    <source>
        <dbReference type="PROSITE-ProRule" id="PRU00339"/>
    </source>
</evidence>
<keyword evidence="4" id="KW-0175">Coiled coil</keyword>
<keyword evidence="1" id="KW-0677">Repeat</keyword>
<dbReference type="AlphaFoldDB" id="F2U6W2"/>
<dbReference type="STRING" id="946362.F2U6W2"/>
<protein>
    <recommendedName>
        <fullName evidence="8">MalT-like TPR region domain-containing protein</fullName>
    </recommendedName>
</protein>
<dbReference type="RefSeq" id="XP_004995098.1">
    <property type="nucleotide sequence ID" value="XM_004995041.1"/>
</dbReference>
<dbReference type="SUPFAM" id="SSF48452">
    <property type="entry name" value="TPR-like"/>
    <property type="match status" value="4"/>
</dbReference>
<evidence type="ECO:0000313" key="6">
    <source>
        <dbReference type="EMBL" id="EGD83594.1"/>
    </source>
</evidence>
<dbReference type="PANTHER" id="PTHR45641:SF19">
    <property type="entry name" value="NEPHROCYSTIN-3"/>
    <property type="match status" value="1"/>
</dbReference>
<dbReference type="GeneID" id="16075678"/>
<evidence type="ECO:0008006" key="8">
    <source>
        <dbReference type="Google" id="ProtNLM"/>
    </source>
</evidence>
<keyword evidence="7" id="KW-1185">Reference proteome</keyword>
<feature type="compositionally biased region" description="Polar residues" evidence="5">
    <location>
        <begin position="53"/>
        <end position="64"/>
    </location>
</feature>
<dbReference type="PANTHER" id="PTHR45641">
    <property type="entry name" value="TETRATRICOPEPTIDE REPEAT PROTEIN (AFU_ORTHOLOGUE AFUA_6G03870)"/>
    <property type="match status" value="1"/>
</dbReference>
<dbReference type="EMBL" id="GL832963">
    <property type="protein sequence ID" value="EGD83594.1"/>
    <property type="molecule type" value="Genomic_DNA"/>
</dbReference>
<feature type="coiled-coil region" evidence="4">
    <location>
        <begin position="142"/>
        <end position="169"/>
    </location>
</feature>
<dbReference type="Proteomes" id="UP000007799">
    <property type="component" value="Unassembled WGS sequence"/>
</dbReference>
<dbReference type="InParanoid" id="F2U6W2"/>
<proteinExistence type="predicted"/>
<organism evidence="7">
    <name type="scientific">Salpingoeca rosetta (strain ATCC 50818 / BSB-021)</name>
    <dbReference type="NCBI Taxonomy" id="946362"/>
    <lineage>
        <taxon>Eukaryota</taxon>
        <taxon>Choanoflagellata</taxon>
        <taxon>Craspedida</taxon>
        <taxon>Salpingoecidae</taxon>
        <taxon>Salpingoeca</taxon>
    </lineage>
</organism>
<evidence type="ECO:0000256" key="4">
    <source>
        <dbReference type="SAM" id="Coils"/>
    </source>
</evidence>
<dbReference type="SMART" id="SM00028">
    <property type="entry name" value="TPR"/>
    <property type="match status" value="12"/>
</dbReference>
<keyword evidence="2 3" id="KW-0802">TPR repeat</keyword>
<evidence type="ECO:0000256" key="2">
    <source>
        <dbReference type="ARBA" id="ARBA00022803"/>
    </source>
</evidence>
<dbReference type="PROSITE" id="PS50005">
    <property type="entry name" value="TPR"/>
    <property type="match status" value="2"/>
</dbReference>
<feature type="repeat" description="TPR" evidence="3">
    <location>
        <begin position="615"/>
        <end position="648"/>
    </location>
</feature>
<gene>
    <name evidence="6" type="ORF">PTSG_04202</name>
</gene>
<accession>F2U6W2</accession>